<evidence type="ECO:0000256" key="4">
    <source>
        <dbReference type="ARBA" id="ARBA00022777"/>
    </source>
</evidence>
<dbReference type="InterPro" id="IPR004625">
    <property type="entry name" value="PyrdxlKinase"/>
</dbReference>
<evidence type="ECO:0000259" key="6">
    <source>
        <dbReference type="Pfam" id="PF08543"/>
    </source>
</evidence>
<keyword evidence="5" id="KW-0067">ATP-binding</keyword>
<keyword evidence="8" id="KW-1185">Reference proteome</keyword>
<evidence type="ECO:0000313" key="7">
    <source>
        <dbReference type="EMBL" id="AUJ33128.1"/>
    </source>
</evidence>
<dbReference type="GO" id="GO:0009443">
    <property type="term" value="P:pyridoxal 5'-phosphate salvage"/>
    <property type="evidence" value="ECO:0007669"/>
    <property type="project" value="InterPro"/>
</dbReference>
<reference evidence="7 8" key="1">
    <citation type="submission" date="2016-11" db="EMBL/GenBank/DDBJ databases">
        <title>Interaction between Lactobacillus species and yeast in water kefir.</title>
        <authorList>
            <person name="Behr J."/>
            <person name="Xu D."/>
            <person name="Vogel R.F."/>
        </authorList>
    </citation>
    <scope>NUCLEOTIDE SEQUENCE [LARGE SCALE GENOMIC DNA]</scope>
    <source>
        <strain evidence="7 8">TMW 1.1827</strain>
    </source>
</reference>
<sequence length="286" mass="31192">MLLLQKLLIIQDFSCAGQVSLSSALPILGAAGFQPAVLPTALLSTHTGGWGKNSFYDLSTELTKIITHWSTIPLSFSNVYLGYLGESALSIILDQLNKVLSSNHPFILLDPVMGDHGKLYSGFSKKYPLMLSHLAKKASLLTPNLTEAELLLNRKLSSGTVEINYARQLVVELQRKFPDAAILLTGVSLAQQKVAVFGSENISREIWQLSTPRLPGNYFGTGDLFASALTAAILNNIPLKRAAEIAMEFININLKQRCAASQQIDLRIGLDYSAGLPLLLKQLKKI</sequence>
<evidence type="ECO:0000256" key="2">
    <source>
        <dbReference type="ARBA" id="ARBA00022679"/>
    </source>
</evidence>
<dbReference type="GO" id="GO:0005829">
    <property type="term" value="C:cytosol"/>
    <property type="evidence" value="ECO:0007669"/>
    <property type="project" value="TreeGrafter"/>
</dbReference>
<protein>
    <recommendedName>
        <fullName evidence="1">pyridoxal kinase</fullName>
        <ecNumber evidence="1">2.7.1.35</ecNumber>
    </recommendedName>
</protein>
<dbReference type="EC" id="2.7.1.35" evidence="1"/>
<dbReference type="EMBL" id="CP018180">
    <property type="protein sequence ID" value="AUJ33128.1"/>
    <property type="molecule type" value="Genomic_DNA"/>
</dbReference>
<dbReference type="GO" id="GO:0005524">
    <property type="term" value="F:ATP binding"/>
    <property type="evidence" value="ECO:0007669"/>
    <property type="project" value="UniProtKB-KW"/>
</dbReference>
<name>A0A3Q8CGE8_9LACO</name>
<dbReference type="KEGG" id="lng:BSQ50_00095"/>
<feature type="domain" description="Pyridoxamine kinase/Phosphomethylpyrimidine kinase" evidence="6">
    <location>
        <begin position="92"/>
        <end position="261"/>
    </location>
</feature>
<evidence type="ECO:0000256" key="5">
    <source>
        <dbReference type="ARBA" id="ARBA00022840"/>
    </source>
</evidence>
<organism evidence="7 8">
    <name type="scientific">Liquorilactobacillus nagelii</name>
    <dbReference type="NCBI Taxonomy" id="82688"/>
    <lineage>
        <taxon>Bacteria</taxon>
        <taxon>Bacillati</taxon>
        <taxon>Bacillota</taxon>
        <taxon>Bacilli</taxon>
        <taxon>Lactobacillales</taxon>
        <taxon>Lactobacillaceae</taxon>
        <taxon>Liquorilactobacillus</taxon>
    </lineage>
</organism>
<gene>
    <name evidence="7" type="ORF">BSQ50_00095</name>
</gene>
<dbReference type="SUPFAM" id="SSF53613">
    <property type="entry name" value="Ribokinase-like"/>
    <property type="match status" value="1"/>
</dbReference>
<evidence type="ECO:0000313" key="8">
    <source>
        <dbReference type="Proteomes" id="UP000324497"/>
    </source>
</evidence>
<accession>A0A3Q8CGE8</accession>
<keyword evidence="3" id="KW-0547">Nucleotide-binding</keyword>
<dbReference type="GO" id="GO:0008478">
    <property type="term" value="F:pyridoxal kinase activity"/>
    <property type="evidence" value="ECO:0007669"/>
    <property type="project" value="UniProtKB-EC"/>
</dbReference>
<dbReference type="PANTHER" id="PTHR10534">
    <property type="entry name" value="PYRIDOXAL KINASE"/>
    <property type="match status" value="1"/>
</dbReference>
<dbReference type="InterPro" id="IPR029056">
    <property type="entry name" value="Ribokinase-like"/>
</dbReference>
<dbReference type="PANTHER" id="PTHR10534:SF2">
    <property type="entry name" value="PYRIDOXAL KINASE"/>
    <property type="match status" value="1"/>
</dbReference>
<evidence type="ECO:0000256" key="1">
    <source>
        <dbReference type="ARBA" id="ARBA00012104"/>
    </source>
</evidence>
<keyword evidence="4 7" id="KW-0418">Kinase</keyword>
<dbReference type="AlphaFoldDB" id="A0A3Q8CGE8"/>
<dbReference type="Gene3D" id="3.40.1190.20">
    <property type="match status" value="1"/>
</dbReference>
<proteinExistence type="predicted"/>
<dbReference type="Proteomes" id="UP000324497">
    <property type="component" value="Chromosome"/>
</dbReference>
<evidence type="ECO:0000256" key="3">
    <source>
        <dbReference type="ARBA" id="ARBA00022741"/>
    </source>
</evidence>
<keyword evidence="2" id="KW-0808">Transferase</keyword>
<dbReference type="InterPro" id="IPR013749">
    <property type="entry name" value="PM/HMP-P_kinase-1"/>
</dbReference>
<dbReference type="Pfam" id="PF08543">
    <property type="entry name" value="Phos_pyr_kin"/>
    <property type="match status" value="1"/>
</dbReference>